<dbReference type="InterPro" id="IPR009075">
    <property type="entry name" value="AcylCo_DH/oxidase_C"/>
</dbReference>
<keyword evidence="4" id="KW-1185">Reference proteome</keyword>
<evidence type="ECO:0000259" key="2">
    <source>
        <dbReference type="Pfam" id="PF00441"/>
    </source>
</evidence>
<proteinExistence type="predicted"/>
<evidence type="ECO:0000313" key="3">
    <source>
        <dbReference type="EMBL" id="BBY83738.1"/>
    </source>
</evidence>
<dbReference type="GO" id="GO:0016627">
    <property type="term" value="F:oxidoreductase activity, acting on the CH-CH group of donors"/>
    <property type="evidence" value="ECO:0007669"/>
    <property type="project" value="InterPro"/>
</dbReference>
<protein>
    <recommendedName>
        <fullName evidence="2">Acyl-CoA dehydrogenase/oxidase C-terminal domain-containing protein</fullName>
    </recommendedName>
</protein>
<dbReference type="Pfam" id="PF00441">
    <property type="entry name" value="Acyl-CoA_dh_1"/>
    <property type="match status" value="1"/>
</dbReference>
<dbReference type="SUPFAM" id="SSF47203">
    <property type="entry name" value="Acyl-CoA dehydrogenase C-terminal domain-like"/>
    <property type="match status" value="1"/>
</dbReference>
<accession>A0A7I7UQP2</accession>
<dbReference type="Gene3D" id="1.20.140.10">
    <property type="entry name" value="Butyryl-CoA Dehydrogenase, subunit A, domain 3"/>
    <property type="match status" value="1"/>
</dbReference>
<sequence length="327" mass="34433">MKSELHDESWSMIEDAVSRLFTEIAGVGHAPIAARLARLGWADIEATYPDRACQLLFDAQGRMLTHTDCLHQVMLAELTGRLDEPVDGLVLPGPSDSCAPASQDGQIRGVVIGPPAGVLVVPVAGADGVSLGVVDADDLQTAALNTFDPSVCWHLVSGQLAGPLVDATKEWPLAVAAAHRALATELVAISDEILCIAIEHAKVRIQFGMAIGSFQSVRHALAEVAAKLEGVRALVGESWRHRDRLIAQAAKAAAGRAHRAVSETAMQVCGAIGLTDEHDLHRYVARGIQVDALCGSHRQLEEAVAERVFADGATGTGLPPAVTWDGG</sequence>
<evidence type="ECO:0000313" key="4">
    <source>
        <dbReference type="Proteomes" id="UP000467252"/>
    </source>
</evidence>
<dbReference type="InterPro" id="IPR036250">
    <property type="entry name" value="AcylCo_DH-like_C"/>
</dbReference>
<dbReference type="EMBL" id="AP022599">
    <property type="protein sequence ID" value="BBY83738.1"/>
    <property type="molecule type" value="Genomic_DNA"/>
</dbReference>
<organism evidence="3 4">
    <name type="scientific">Mycolicibacterium pulveris</name>
    <name type="common">Mycobacterium pulveris</name>
    <dbReference type="NCBI Taxonomy" id="36813"/>
    <lineage>
        <taxon>Bacteria</taxon>
        <taxon>Bacillati</taxon>
        <taxon>Actinomycetota</taxon>
        <taxon>Actinomycetes</taxon>
        <taxon>Mycobacteriales</taxon>
        <taxon>Mycobacteriaceae</taxon>
        <taxon>Mycolicibacterium</taxon>
    </lineage>
</organism>
<name>A0A7I7UQP2_MYCPV</name>
<evidence type="ECO:0000256" key="1">
    <source>
        <dbReference type="ARBA" id="ARBA00022630"/>
    </source>
</evidence>
<gene>
    <name evidence="3" type="ORF">MPUL_48960</name>
</gene>
<dbReference type="AlphaFoldDB" id="A0A7I7UQP2"/>
<dbReference type="Proteomes" id="UP000467252">
    <property type="component" value="Chromosome"/>
</dbReference>
<keyword evidence="1" id="KW-0285">Flavoprotein</keyword>
<reference evidence="3 4" key="1">
    <citation type="journal article" date="2019" name="Emerg. Microbes Infect.">
        <title>Comprehensive subspecies identification of 175 nontuberculous mycobacteria species based on 7547 genomic profiles.</title>
        <authorList>
            <person name="Matsumoto Y."/>
            <person name="Kinjo T."/>
            <person name="Motooka D."/>
            <person name="Nabeya D."/>
            <person name="Jung N."/>
            <person name="Uechi K."/>
            <person name="Horii T."/>
            <person name="Iida T."/>
            <person name="Fujita J."/>
            <person name="Nakamura S."/>
        </authorList>
    </citation>
    <scope>NUCLEOTIDE SEQUENCE [LARGE SCALE GENOMIC DNA]</scope>
    <source>
        <strain evidence="3 4">JCM 6370</strain>
    </source>
</reference>
<feature type="domain" description="Acyl-CoA dehydrogenase/oxidase C-terminal" evidence="2">
    <location>
        <begin position="185"/>
        <end position="285"/>
    </location>
</feature>